<dbReference type="InterPro" id="IPR000326">
    <property type="entry name" value="PAP2/HPO"/>
</dbReference>
<sequence length="166" mass="19141">MRFLSTIGSFPVIVIMSIFIMVFLYKILKHRAELILFIAVLVGSSLLNLILKEVFQRARPELHRLIEITGYSFPSGHAMGAFTFYGVLTFLLWRHIPVIWGRVLLILFSGMMIVGIGVSRIYLGVHYPTDIIGGYVASAFWLTFAIWSFQRYMERRSLKRYNLETG</sequence>
<gene>
    <name evidence="3" type="ORF">MJG50_14055</name>
</gene>
<keyword evidence="1" id="KW-1133">Transmembrane helix</keyword>
<keyword evidence="1" id="KW-0472">Membrane</keyword>
<dbReference type="RefSeq" id="WP_240256374.1">
    <property type="nucleotide sequence ID" value="NZ_JAKTTI010000022.1"/>
</dbReference>
<name>A0AAW5E275_9BACI</name>
<dbReference type="PANTHER" id="PTHR14969:SF13">
    <property type="entry name" value="AT30094P"/>
    <property type="match status" value="1"/>
</dbReference>
<feature type="transmembrane region" description="Helical" evidence="1">
    <location>
        <begin position="32"/>
        <end position="51"/>
    </location>
</feature>
<keyword evidence="4" id="KW-1185">Reference proteome</keyword>
<organism evidence="3 4">
    <name type="scientific">Fredinandcohnia quinoae</name>
    <dbReference type="NCBI Taxonomy" id="2918902"/>
    <lineage>
        <taxon>Bacteria</taxon>
        <taxon>Bacillati</taxon>
        <taxon>Bacillota</taxon>
        <taxon>Bacilli</taxon>
        <taxon>Bacillales</taxon>
        <taxon>Bacillaceae</taxon>
        <taxon>Fredinandcohnia</taxon>
    </lineage>
</organism>
<protein>
    <submittedName>
        <fullName evidence="3">Phosphatase PAP2 family protein</fullName>
    </submittedName>
</protein>
<evidence type="ECO:0000313" key="3">
    <source>
        <dbReference type="EMBL" id="MCH1626458.1"/>
    </source>
</evidence>
<dbReference type="AlphaFoldDB" id="A0AAW5E275"/>
<dbReference type="Pfam" id="PF01569">
    <property type="entry name" value="PAP2"/>
    <property type="match status" value="1"/>
</dbReference>
<dbReference type="InterPro" id="IPR036938">
    <property type="entry name" value="PAP2/HPO_sf"/>
</dbReference>
<proteinExistence type="predicted"/>
<evidence type="ECO:0000256" key="1">
    <source>
        <dbReference type="SAM" id="Phobius"/>
    </source>
</evidence>
<dbReference type="SUPFAM" id="SSF48317">
    <property type="entry name" value="Acid phosphatase/Vanadium-dependent haloperoxidase"/>
    <property type="match status" value="1"/>
</dbReference>
<feature type="transmembrane region" description="Helical" evidence="1">
    <location>
        <begin position="6"/>
        <end position="25"/>
    </location>
</feature>
<feature type="transmembrane region" description="Helical" evidence="1">
    <location>
        <begin position="105"/>
        <end position="125"/>
    </location>
</feature>
<dbReference type="CDD" id="cd03392">
    <property type="entry name" value="PAP2_like_2"/>
    <property type="match status" value="1"/>
</dbReference>
<feature type="transmembrane region" description="Helical" evidence="1">
    <location>
        <begin position="131"/>
        <end position="149"/>
    </location>
</feature>
<feature type="transmembrane region" description="Helical" evidence="1">
    <location>
        <begin position="71"/>
        <end position="93"/>
    </location>
</feature>
<dbReference type="Proteomes" id="UP001431131">
    <property type="component" value="Unassembled WGS sequence"/>
</dbReference>
<dbReference type="SMART" id="SM00014">
    <property type="entry name" value="acidPPc"/>
    <property type="match status" value="1"/>
</dbReference>
<keyword evidence="1" id="KW-0812">Transmembrane</keyword>
<dbReference type="Gene3D" id="1.20.144.10">
    <property type="entry name" value="Phosphatidic acid phosphatase type 2/haloperoxidase"/>
    <property type="match status" value="2"/>
</dbReference>
<reference evidence="3" key="1">
    <citation type="submission" date="2022-02" db="EMBL/GenBank/DDBJ databases">
        <title>Fredinandcohnia quinoae sp. nov. isolated from Chenopodium quinoa seeds.</title>
        <authorList>
            <person name="Saati-Santamaria Z."/>
            <person name="Flores-Felix J.D."/>
            <person name="Igual J.M."/>
            <person name="Velazquez E."/>
            <person name="Garcia-Fraile P."/>
            <person name="Martinez-Molina E."/>
        </authorList>
    </citation>
    <scope>NUCLEOTIDE SEQUENCE</scope>
    <source>
        <strain evidence="3">SECRCQ15</strain>
    </source>
</reference>
<evidence type="ECO:0000313" key="4">
    <source>
        <dbReference type="Proteomes" id="UP001431131"/>
    </source>
</evidence>
<dbReference type="EMBL" id="JAKTTI010000022">
    <property type="protein sequence ID" value="MCH1626458.1"/>
    <property type="molecule type" value="Genomic_DNA"/>
</dbReference>
<accession>A0AAW5E275</accession>
<evidence type="ECO:0000259" key="2">
    <source>
        <dbReference type="SMART" id="SM00014"/>
    </source>
</evidence>
<comment type="caution">
    <text evidence="3">The sequence shown here is derived from an EMBL/GenBank/DDBJ whole genome shotgun (WGS) entry which is preliminary data.</text>
</comment>
<dbReference type="PANTHER" id="PTHR14969">
    <property type="entry name" value="SPHINGOSINE-1-PHOSPHATE PHOSPHOHYDROLASE"/>
    <property type="match status" value="1"/>
</dbReference>
<feature type="domain" description="Phosphatidic acid phosphatase type 2/haloperoxidase" evidence="2">
    <location>
        <begin position="34"/>
        <end position="146"/>
    </location>
</feature>